<dbReference type="Gene3D" id="1.20.140.80">
    <property type="entry name" value="Transcription factor DP"/>
    <property type="match status" value="1"/>
</dbReference>
<dbReference type="Proteomes" id="UP001162131">
    <property type="component" value="Unassembled WGS sequence"/>
</dbReference>
<evidence type="ECO:0000256" key="6">
    <source>
        <dbReference type="ARBA" id="ARBA00023242"/>
    </source>
</evidence>
<dbReference type="FunFam" id="1.10.10.10:FF:000360">
    <property type="entry name" value="Transcription factor Dp-1, a"/>
    <property type="match status" value="1"/>
</dbReference>
<proteinExistence type="inferred from homology"/>
<dbReference type="InterPro" id="IPR014889">
    <property type="entry name" value="Transc_factor_DP_C"/>
</dbReference>
<dbReference type="GO" id="GO:0000977">
    <property type="term" value="F:RNA polymerase II transcription regulatory region sequence-specific DNA binding"/>
    <property type="evidence" value="ECO:0007669"/>
    <property type="project" value="TreeGrafter"/>
</dbReference>
<dbReference type="GO" id="GO:0005634">
    <property type="term" value="C:nucleus"/>
    <property type="evidence" value="ECO:0007669"/>
    <property type="project" value="UniProtKB-SubCell"/>
</dbReference>
<dbReference type="PANTHER" id="PTHR12548:SF9">
    <property type="entry name" value="TRANSCRIPTION FACTOR DP"/>
    <property type="match status" value="1"/>
</dbReference>
<dbReference type="InterPro" id="IPR036388">
    <property type="entry name" value="WH-like_DNA-bd_sf"/>
</dbReference>
<dbReference type="Gene3D" id="1.10.10.10">
    <property type="entry name" value="Winged helix-like DNA-binding domain superfamily/Winged helix DNA-binding domain"/>
    <property type="match status" value="1"/>
</dbReference>
<dbReference type="EMBL" id="CAJZBQ010000035">
    <property type="protein sequence ID" value="CAG9323684.1"/>
    <property type="molecule type" value="Genomic_DNA"/>
</dbReference>
<keyword evidence="4 7" id="KW-0238">DNA-binding</keyword>
<keyword evidence="5 7" id="KW-0804">Transcription</keyword>
<evidence type="ECO:0000256" key="5">
    <source>
        <dbReference type="ARBA" id="ARBA00023163"/>
    </source>
</evidence>
<dbReference type="Pfam" id="PF08781">
    <property type="entry name" value="DP"/>
    <property type="match status" value="1"/>
</dbReference>
<dbReference type="InterPro" id="IPR038168">
    <property type="entry name" value="TF_DP_C_sf"/>
</dbReference>
<sequence length="397" mass="45260">MERNIPLHIERLVYELEHSKEVEETLLSATNLLGKDVTLLQIYTQLGFCIETNKFLRSPTLNQALSLISQEYGLPYHQTSIDSFLANTPSKVSDADSDLRREMLRTFYEQGINEIASGSELGLEPSAEPPLASAWDCFSVLPKQIQFSTPKPRRLHHSPSTQATKFFTPSSVNSTPYSECGSEFETPKSTKGLRYLTTLVRQLVCKHQPTSFKDVALKLIDELIDTEGVDRIKEEKNIRRRVYDAINVLIAAGVLERDEKNVRWKAEFNVGELVEKREFLEKRKREVDAKRLEFKEILNKYLAIQNLINRNTINPKGEPALQFPFLLVSTSDSPTNSMSIKVNSSATALELKFGEAITMFGDMDVLISLKMHKIKPSLLRHFLPSRELLNYCTPYFP</sequence>
<feature type="compositionally biased region" description="Polar residues" evidence="8">
    <location>
        <begin position="158"/>
        <end position="168"/>
    </location>
</feature>
<dbReference type="Pfam" id="PF02319">
    <property type="entry name" value="WHD_E2F_TDP"/>
    <property type="match status" value="1"/>
</dbReference>
<dbReference type="AlphaFoldDB" id="A0AAU9JS23"/>
<evidence type="ECO:0000259" key="9">
    <source>
        <dbReference type="SMART" id="SM01372"/>
    </source>
</evidence>
<evidence type="ECO:0000256" key="4">
    <source>
        <dbReference type="ARBA" id="ARBA00023125"/>
    </source>
</evidence>
<evidence type="ECO:0000313" key="10">
    <source>
        <dbReference type="EMBL" id="CAG9323684.1"/>
    </source>
</evidence>
<protein>
    <recommendedName>
        <fullName evidence="9">E2F/DP family winged-helix DNA-binding domain-containing protein</fullName>
    </recommendedName>
</protein>
<dbReference type="GO" id="GO:0051726">
    <property type="term" value="P:regulation of cell cycle"/>
    <property type="evidence" value="ECO:0007669"/>
    <property type="project" value="InterPro"/>
</dbReference>
<dbReference type="SUPFAM" id="SSF46785">
    <property type="entry name" value="Winged helix' DNA-binding domain"/>
    <property type="match status" value="1"/>
</dbReference>
<dbReference type="PANTHER" id="PTHR12548">
    <property type="entry name" value="TRANSCRIPTION FACTOR DP"/>
    <property type="match status" value="1"/>
</dbReference>
<reference evidence="10" key="1">
    <citation type="submission" date="2021-09" db="EMBL/GenBank/DDBJ databases">
        <authorList>
            <consortium name="AG Swart"/>
            <person name="Singh M."/>
            <person name="Singh A."/>
            <person name="Seah K."/>
            <person name="Emmerich C."/>
        </authorList>
    </citation>
    <scope>NUCLEOTIDE SEQUENCE</scope>
    <source>
        <strain evidence="10">ATCC30299</strain>
    </source>
</reference>
<dbReference type="SMART" id="SM01372">
    <property type="entry name" value="E2F_TDP"/>
    <property type="match status" value="1"/>
</dbReference>
<dbReference type="InterPro" id="IPR015648">
    <property type="entry name" value="Transcrpt_fac_DP"/>
</dbReference>
<keyword evidence="3 7" id="KW-0805">Transcription regulation</keyword>
<evidence type="ECO:0000256" key="7">
    <source>
        <dbReference type="RuleBase" id="RU003796"/>
    </source>
</evidence>
<feature type="region of interest" description="Disordered" evidence="8">
    <location>
        <begin position="149"/>
        <end position="168"/>
    </location>
</feature>
<evidence type="ECO:0000256" key="3">
    <source>
        <dbReference type="ARBA" id="ARBA00023015"/>
    </source>
</evidence>
<dbReference type="GO" id="GO:0005667">
    <property type="term" value="C:transcription regulator complex"/>
    <property type="evidence" value="ECO:0007669"/>
    <property type="project" value="InterPro"/>
</dbReference>
<comment type="subcellular location">
    <subcellularLocation>
        <location evidence="1 7">Nucleus</location>
    </subcellularLocation>
</comment>
<evidence type="ECO:0000256" key="2">
    <source>
        <dbReference type="ARBA" id="ARBA00010940"/>
    </source>
</evidence>
<evidence type="ECO:0000256" key="8">
    <source>
        <dbReference type="SAM" id="MobiDB-lite"/>
    </source>
</evidence>
<name>A0AAU9JS23_9CILI</name>
<dbReference type="InterPro" id="IPR037241">
    <property type="entry name" value="E2F-DP_heterodim"/>
</dbReference>
<accession>A0AAU9JS23</accession>
<comment type="similarity">
    <text evidence="2 7">Belongs to the E2F/DP family.</text>
</comment>
<comment type="caution">
    <text evidence="10">The sequence shown here is derived from an EMBL/GenBank/DDBJ whole genome shotgun (WGS) entry which is preliminary data.</text>
</comment>
<dbReference type="InterPro" id="IPR003316">
    <property type="entry name" value="E2F_WHTH_DNA-bd_dom"/>
</dbReference>
<feature type="domain" description="E2F/DP family winged-helix DNA-binding" evidence="9">
    <location>
        <begin position="188"/>
        <end position="266"/>
    </location>
</feature>
<gene>
    <name evidence="10" type="ORF">BSTOLATCC_MIC34724</name>
</gene>
<dbReference type="SUPFAM" id="SSF144074">
    <property type="entry name" value="E2F-DP heterodimerization region"/>
    <property type="match status" value="1"/>
</dbReference>
<evidence type="ECO:0000256" key="1">
    <source>
        <dbReference type="ARBA" id="ARBA00004123"/>
    </source>
</evidence>
<dbReference type="GO" id="GO:0000981">
    <property type="term" value="F:DNA-binding transcription factor activity, RNA polymerase II-specific"/>
    <property type="evidence" value="ECO:0007669"/>
    <property type="project" value="TreeGrafter"/>
</dbReference>
<keyword evidence="6 7" id="KW-0539">Nucleus</keyword>
<dbReference type="InterPro" id="IPR036390">
    <property type="entry name" value="WH_DNA-bd_sf"/>
</dbReference>
<evidence type="ECO:0000313" key="11">
    <source>
        <dbReference type="Proteomes" id="UP001162131"/>
    </source>
</evidence>
<organism evidence="10 11">
    <name type="scientific">Blepharisma stoltei</name>
    <dbReference type="NCBI Taxonomy" id="1481888"/>
    <lineage>
        <taxon>Eukaryota</taxon>
        <taxon>Sar</taxon>
        <taxon>Alveolata</taxon>
        <taxon>Ciliophora</taxon>
        <taxon>Postciliodesmatophora</taxon>
        <taxon>Heterotrichea</taxon>
        <taxon>Heterotrichida</taxon>
        <taxon>Blepharismidae</taxon>
        <taxon>Blepharisma</taxon>
    </lineage>
</organism>
<keyword evidence="11" id="KW-1185">Reference proteome</keyword>